<protein>
    <recommendedName>
        <fullName evidence="3">HEPN domain-containing protein</fullName>
    </recommendedName>
</protein>
<name>A0A840HZ56_9SPHN</name>
<sequence>MPSQIPTRADRHLVLAGAYAEAARRVLAQGIVGAERLPYFAVVAHGLELGLKAILLNDGWDEEDLMLIGHDLDGCCRAVRRGQLDLSDAIGADLTAIIDALSYPHAIQCFRYPQRVPQDLPDPARALDCLQRLLDVAARQLGAANRRA</sequence>
<reference evidence="1 2" key="1">
    <citation type="submission" date="2020-08" db="EMBL/GenBank/DDBJ databases">
        <title>Genomic Encyclopedia of Type Strains, Phase IV (KMG-IV): sequencing the most valuable type-strain genomes for metagenomic binning, comparative biology and taxonomic classification.</title>
        <authorList>
            <person name="Goeker M."/>
        </authorList>
    </citation>
    <scope>NUCLEOTIDE SEQUENCE [LARGE SCALE GENOMIC DNA]</scope>
    <source>
        <strain evidence="1 2">DSM 7465</strain>
    </source>
</reference>
<proteinExistence type="predicted"/>
<evidence type="ECO:0000313" key="2">
    <source>
        <dbReference type="Proteomes" id="UP000575068"/>
    </source>
</evidence>
<dbReference type="AlphaFoldDB" id="A0A840HZ56"/>
<comment type="caution">
    <text evidence="1">The sequence shown here is derived from an EMBL/GenBank/DDBJ whole genome shotgun (WGS) entry which is preliminary data.</text>
</comment>
<evidence type="ECO:0008006" key="3">
    <source>
        <dbReference type="Google" id="ProtNLM"/>
    </source>
</evidence>
<gene>
    <name evidence="1" type="ORF">HNQ99_003040</name>
</gene>
<keyword evidence="2" id="KW-1185">Reference proteome</keyword>
<dbReference type="RefSeq" id="WP_184477010.1">
    <property type="nucleotide sequence ID" value="NZ_JACHOV010000013.1"/>
</dbReference>
<dbReference type="Proteomes" id="UP000575068">
    <property type="component" value="Unassembled WGS sequence"/>
</dbReference>
<accession>A0A840HZ56</accession>
<evidence type="ECO:0000313" key="1">
    <source>
        <dbReference type="EMBL" id="MBB4642704.1"/>
    </source>
</evidence>
<organism evidence="1 2">
    <name type="scientific">Rhizorhapis suberifaciens</name>
    <name type="common">corky root of lettuce</name>
    <dbReference type="NCBI Taxonomy" id="13656"/>
    <lineage>
        <taxon>Bacteria</taxon>
        <taxon>Pseudomonadati</taxon>
        <taxon>Pseudomonadota</taxon>
        <taxon>Alphaproteobacteria</taxon>
        <taxon>Sphingomonadales</taxon>
        <taxon>Sphingomonadaceae</taxon>
        <taxon>Rhizorhapis</taxon>
    </lineage>
</organism>
<dbReference type="EMBL" id="JACHOV010000013">
    <property type="protein sequence ID" value="MBB4642704.1"/>
    <property type="molecule type" value="Genomic_DNA"/>
</dbReference>